<dbReference type="EMBL" id="BPVZ01000010">
    <property type="protein sequence ID" value="GKU96397.1"/>
    <property type="molecule type" value="Genomic_DNA"/>
</dbReference>
<dbReference type="PANTHER" id="PTHR15907">
    <property type="entry name" value="DUF614 FAMILY PROTEIN-RELATED"/>
    <property type="match status" value="1"/>
</dbReference>
<accession>A0AAV5I5I4</accession>
<keyword evidence="3" id="KW-1185">Reference proteome</keyword>
<feature type="compositionally biased region" description="Pro residues" evidence="1">
    <location>
        <begin position="53"/>
        <end position="69"/>
    </location>
</feature>
<sequence>MYYSSDPNAMANQSPPGPPHVAGYQPPAADIAESSTSRQQQSSSPNDYRQNALPPPPPNPLLHIPPPQPWKGNPWSSGLCGCFSNVPNCCMTFWCPCVTFGRIAEIVDRGSTLVASLYA</sequence>
<reference evidence="2 3" key="1">
    <citation type="journal article" date="2021" name="Commun. Biol.">
        <title>The genome of Shorea leprosula (Dipterocarpaceae) highlights the ecological relevance of drought in aseasonal tropical rainforests.</title>
        <authorList>
            <person name="Ng K.K.S."/>
            <person name="Kobayashi M.J."/>
            <person name="Fawcett J.A."/>
            <person name="Hatakeyama M."/>
            <person name="Paape T."/>
            <person name="Ng C.H."/>
            <person name="Ang C.C."/>
            <person name="Tnah L.H."/>
            <person name="Lee C.T."/>
            <person name="Nishiyama T."/>
            <person name="Sese J."/>
            <person name="O'Brien M.J."/>
            <person name="Copetti D."/>
            <person name="Mohd Noor M.I."/>
            <person name="Ong R.C."/>
            <person name="Putra M."/>
            <person name="Sireger I.Z."/>
            <person name="Indrioko S."/>
            <person name="Kosugi Y."/>
            <person name="Izuno A."/>
            <person name="Isagi Y."/>
            <person name="Lee S.L."/>
            <person name="Shimizu K.K."/>
        </authorList>
    </citation>
    <scope>NUCLEOTIDE SEQUENCE [LARGE SCALE GENOMIC DNA]</scope>
    <source>
        <strain evidence="2">214</strain>
    </source>
</reference>
<evidence type="ECO:0000313" key="2">
    <source>
        <dbReference type="EMBL" id="GKU96397.1"/>
    </source>
</evidence>
<evidence type="ECO:0000256" key="1">
    <source>
        <dbReference type="SAM" id="MobiDB-lite"/>
    </source>
</evidence>
<dbReference type="Proteomes" id="UP001054252">
    <property type="component" value="Unassembled WGS sequence"/>
</dbReference>
<dbReference type="NCBIfam" id="TIGR01571">
    <property type="entry name" value="A_thal_Cys_rich"/>
    <property type="match status" value="1"/>
</dbReference>
<proteinExistence type="predicted"/>
<organism evidence="2 3">
    <name type="scientific">Rubroshorea leprosula</name>
    <dbReference type="NCBI Taxonomy" id="152421"/>
    <lineage>
        <taxon>Eukaryota</taxon>
        <taxon>Viridiplantae</taxon>
        <taxon>Streptophyta</taxon>
        <taxon>Embryophyta</taxon>
        <taxon>Tracheophyta</taxon>
        <taxon>Spermatophyta</taxon>
        <taxon>Magnoliopsida</taxon>
        <taxon>eudicotyledons</taxon>
        <taxon>Gunneridae</taxon>
        <taxon>Pentapetalae</taxon>
        <taxon>rosids</taxon>
        <taxon>malvids</taxon>
        <taxon>Malvales</taxon>
        <taxon>Dipterocarpaceae</taxon>
        <taxon>Rubroshorea</taxon>
    </lineage>
</organism>
<feature type="region of interest" description="Disordered" evidence="1">
    <location>
        <begin position="1"/>
        <end position="69"/>
    </location>
</feature>
<dbReference type="InterPro" id="IPR006461">
    <property type="entry name" value="PLAC_motif_containing"/>
</dbReference>
<feature type="compositionally biased region" description="Polar residues" evidence="1">
    <location>
        <begin position="1"/>
        <end position="14"/>
    </location>
</feature>
<comment type="caution">
    <text evidence="2">The sequence shown here is derived from an EMBL/GenBank/DDBJ whole genome shotgun (WGS) entry which is preliminary data.</text>
</comment>
<dbReference type="AlphaFoldDB" id="A0AAV5I5I4"/>
<name>A0AAV5I5I4_9ROSI</name>
<protein>
    <recommendedName>
        <fullName evidence="4">Cysteine-rich transmembrane CYSTM domain-containing protein</fullName>
    </recommendedName>
</protein>
<dbReference type="Pfam" id="PF04749">
    <property type="entry name" value="PLAC8"/>
    <property type="match status" value="1"/>
</dbReference>
<evidence type="ECO:0008006" key="4">
    <source>
        <dbReference type="Google" id="ProtNLM"/>
    </source>
</evidence>
<feature type="compositionally biased region" description="Low complexity" evidence="1">
    <location>
        <begin position="34"/>
        <end position="44"/>
    </location>
</feature>
<gene>
    <name evidence="2" type="ORF">SLEP1_g9638</name>
</gene>
<evidence type="ECO:0000313" key="3">
    <source>
        <dbReference type="Proteomes" id="UP001054252"/>
    </source>
</evidence>